<comment type="caution">
    <text evidence="1">The sequence shown here is derived from an EMBL/GenBank/DDBJ whole genome shotgun (WGS) entry which is preliminary data.</text>
</comment>
<dbReference type="AlphaFoldDB" id="A0AAV5U1D3"/>
<dbReference type="Proteomes" id="UP001432027">
    <property type="component" value="Unassembled WGS sequence"/>
</dbReference>
<gene>
    <name evidence="1" type="ORF">PENTCL1PPCAC_22428</name>
</gene>
<name>A0AAV5U1D3_9BILA</name>
<evidence type="ECO:0000313" key="1">
    <source>
        <dbReference type="EMBL" id="GMT00254.1"/>
    </source>
</evidence>
<sequence length="104" mass="11448">ILVIICISFSSENSLKVSIVASVSCLVIPLFLVDLITCPICPATCCPATRTPEDCVCFLSPNVVLSILIRPLNLRVRVRRRAVWSLLVRRDSCPHGPSRTMGRV</sequence>
<evidence type="ECO:0000313" key="2">
    <source>
        <dbReference type="Proteomes" id="UP001432027"/>
    </source>
</evidence>
<keyword evidence="2" id="KW-1185">Reference proteome</keyword>
<feature type="non-terminal residue" evidence="1">
    <location>
        <position position="1"/>
    </location>
</feature>
<reference evidence="1" key="1">
    <citation type="submission" date="2023-10" db="EMBL/GenBank/DDBJ databases">
        <title>Genome assembly of Pristionchus species.</title>
        <authorList>
            <person name="Yoshida K."/>
            <person name="Sommer R.J."/>
        </authorList>
    </citation>
    <scope>NUCLEOTIDE SEQUENCE</scope>
    <source>
        <strain evidence="1">RS0144</strain>
    </source>
</reference>
<protein>
    <recommendedName>
        <fullName evidence="3">G protein-coupled receptor</fullName>
    </recommendedName>
</protein>
<dbReference type="EMBL" id="BTSX01000005">
    <property type="protein sequence ID" value="GMT00254.1"/>
    <property type="molecule type" value="Genomic_DNA"/>
</dbReference>
<feature type="non-terminal residue" evidence="1">
    <location>
        <position position="104"/>
    </location>
</feature>
<organism evidence="1 2">
    <name type="scientific">Pristionchus entomophagus</name>
    <dbReference type="NCBI Taxonomy" id="358040"/>
    <lineage>
        <taxon>Eukaryota</taxon>
        <taxon>Metazoa</taxon>
        <taxon>Ecdysozoa</taxon>
        <taxon>Nematoda</taxon>
        <taxon>Chromadorea</taxon>
        <taxon>Rhabditida</taxon>
        <taxon>Rhabditina</taxon>
        <taxon>Diplogasteromorpha</taxon>
        <taxon>Diplogasteroidea</taxon>
        <taxon>Neodiplogasteridae</taxon>
        <taxon>Pristionchus</taxon>
    </lineage>
</organism>
<proteinExistence type="predicted"/>
<evidence type="ECO:0008006" key="3">
    <source>
        <dbReference type="Google" id="ProtNLM"/>
    </source>
</evidence>
<accession>A0AAV5U1D3</accession>